<dbReference type="Proteomes" id="UP001335183">
    <property type="component" value="Chromosome"/>
</dbReference>
<evidence type="ECO:0000313" key="7">
    <source>
        <dbReference type="Proteomes" id="UP001335183"/>
    </source>
</evidence>
<evidence type="ECO:0000256" key="3">
    <source>
        <dbReference type="ARBA" id="ARBA00022989"/>
    </source>
</evidence>
<accession>A0ABZ2D4R6</accession>
<evidence type="ECO:0000256" key="5">
    <source>
        <dbReference type="SAM" id="Phobius"/>
    </source>
</evidence>
<keyword evidence="3 5" id="KW-1133">Transmembrane helix</keyword>
<evidence type="ECO:0000256" key="2">
    <source>
        <dbReference type="ARBA" id="ARBA00022692"/>
    </source>
</evidence>
<organism evidence="6 7">
    <name type="scientific">Pelagerythrobacter marensis</name>
    <dbReference type="NCBI Taxonomy" id="543877"/>
    <lineage>
        <taxon>Bacteria</taxon>
        <taxon>Pseudomonadati</taxon>
        <taxon>Pseudomonadota</taxon>
        <taxon>Alphaproteobacteria</taxon>
        <taxon>Sphingomonadales</taxon>
        <taxon>Erythrobacteraceae</taxon>
        <taxon>Pelagerythrobacter</taxon>
    </lineage>
</organism>
<dbReference type="InterPro" id="IPR059112">
    <property type="entry name" value="CysZ/EI24"/>
</dbReference>
<gene>
    <name evidence="6" type="ORF">V5F89_03320</name>
</gene>
<feature type="transmembrane region" description="Helical" evidence="5">
    <location>
        <begin position="133"/>
        <end position="156"/>
    </location>
</feature>
<name>A0ABZ2D4R6_9SPHN</name>
<keyword evidence="4 5" id="KW-0472">Membrane</keyword>
<evidence type="ECO:0000256" key="1">
    <source>
        <dbReference type="ARBA" id="ARBA00004141"/>
    </source>
</evidence>
<comment type="subcellular location">
    <subcellularLocation>
        <location evidence="1">Membrane</location>
        <topology evidence="1">Multi-pass membrane protein</topology>
    </subcellularLocation>
</comment>
<protein>
    <submittedName>
        <fullName evidence="6">EI24 domain-containing protein</fullName>
    </submittedName>
</protein>
<dbReference type="EMBL" id="CP144918">
    <property type="protein sequence ID" value="WWA47951.1"/>
    <property type="molecule type" value="Genomic_DNA"/>
</dbReference>
<dbReference type="RefSeq" id="WP_338446838.1">
    <property type="nucleotide sequence ID" value="NZ_CP144918.1"/>
</dbReference>
<evidence type="ECO:0000256" key="4">
    <source>
        <dbReference type="ARBA" id="ARBA00023136"/>
    </source>
</evidence>
<evidence type="ECO:0000313" key="6">
    <source>
        <dbReference type="EMBL" id="WWA47951.1"/>
    </source>
</evidence>
<proteinExistence type="predicted"/>
<keyword evidence="2 5" id="KW-0812">Transmembrane</keyword>
<keyword evidence="7" id="KW-1185">Reference proteome</keyword>
<reference evidence="6 7" key="1">
    <citation type="submission" date="2024-02" db="EMBL/GenBank/DDBJ databases">
        <title>The whole genome sequence of five bacterial samples isolated from Abu Dhabi Sabkha-shore region.</title>
        <authorList>
            <person name="Sudalaimuthuasari N."/>
            <person name="Sarfraz B."/>
            <person name="Tuyisabe J.D."/>
            <person name="Mugisha Ntwali L.D.M."/>
            <person name="Ali A.I.A.A."/>
            <person name="Almansoori S.Z.A."/>
            <person name="Alajami H.S.A."/>
            <person name="Almeqbaali A.A.S."/>
            <person name="Kundu B."/>
            <person name="Saeed E.E."/>
            <person name="Sukumarinath V."/>
            <person name="Mishra A.K."/>
            <person name="Hazzouri K.M."/>
            <person name="Almaskari R."/>
            <person name="Sharma A.K."/>
            <person name="Amiri K.M.A."/>
        </authorList>
    </citation>
    <scope>NUCLEOTIDE SEQUENCE [LARGE SCALE GENOMIC DNA]</scope>
    <source>
        <strain evidence="7">kcgeb_sd</strain>
    </source>
</reference>
<feature type="transmembrane region" description="Helical" evidence="5">
    <location>
        <begin position="23"/>
        <end position="46"/>
    </location>
</feature>
<feature type="transmembrane region" description="Helical" evidence="5">
    <location>
        <begin position="190"/>
        <end position="218"/>
    </location>
</feature>
<sequence length="235" mass="24405">MFALLSALGRAAGQLTDPAILRVLVKSVAITLAVFVAAGVAAGVAVDAALDRWDIAGGEGVGALVGLLLALVGGWLLFRLVALAVLQFFADEIVAAVEARHYPDARKTARAVPWREEMGTSARATLRAVLANLLALALAVPLVFTAIGPAIVFWAVNAWLLGRELQDLAWTRHRQGPATANGPLHAAERFLLGGTIAGLLAVPFVNLLAPVLGAAAAVHLVHRRKETSVAIASSS</sequence>
<dbReference type="Pfam" id="PF07264">
    <property type="entry name" value="EI24"/>
    <property type="match status" value="1"/>
</dbReference>